<dbReference type="Proteomes" id="UP000247409">
    <property type="component" value="Unassembled WGS sequence"/>
</dbReference>
<dbReference type="AlphaFoldDB" id="A0A2V3IPJ7"/>
<reference evidence="4 5" key="1">
    <citation type="journal article" date="2018" name="Mol. Biol. Evol.">
        <title>Analysis of the draft genome of the red seaweed Gracilariopsis chorda provides insights into genome size evolution in Rhodophyta.</title>
        <authorList>
            <person name="Lee J."/>
            <person name="Yang E.C."/>
            <person name="Graf L."/>
            <person name="Yang J.H."/>
            <person name="Qiu H."/>
            <person name="Zel Zion U."/>
            <person name="Chan C.X."/>
            <person name="Stephens T.G."/>
            <person name="Weber A.P.M."/>
            <person name="Boo G.H."/>
            <person name="Boo S.M."/>
            <person name="Kim K.M."/>
            <person name="Shin Y."/>
            <person name="Jung M."/>
            <person name="Lee S.J."/>
            <person name="Yim H.S."/>
            <person name="Lee J.H."/>
            <person name="Bhattacharya D."/>
            <person name="Yoon H.S."/>
        </authorList>
    </citation>
    <scope>NUCLEOTIDE SEQUENCE [LARGE SCALE GENOMIC DNA]</scope>
    <source>
        <strain evidence="4 5">SKKU-2015</strain>
        <tissue evidence="4">Whole body</tissue>
    </source>
</reference>
<evidence type="ECO:0000313" key="5">
    <source>
        <dbReference type="Proteomes" id="UP000247409"/>
    </source>
</evidence>
<proteinExistence type="predicted"/>
<dbReference type="Pfam" id="PF10250">
    <property type="entry name" value="O-FucT"/>
    <property type="match status" value="1"/>
</dbReference>
<dbReference type="InterPro" id="IPR019378">
    <property type="entry name" value="GDP-Fuc_O-FucTrfase"/>
</dbReference>
<dbReference type="EMBL" id="NBIV01000104">
    <property type="protein sequence ID" value="PXF44002.1"/>
    <property type="molecule type" value="Genomic_DNA"/>
</dbReference>
<keyword evidence="3" id="KW-0119">Carbohydrate metabolism</keyword>
<evidence type="ECO:0000256" key="2">
    <source>
        <dbReference type="ARBA" id="ARBA00023253"/>
    </source>
</evidence>
<keyword evidence="1" id="KW-0808">Transferase</keyword>
<comment type="caution">
    <text evidence="4">The sequence shown here is derived from an EMBL/GenBank/DDBJ whole genome shotgun (WGS) entry which is preliminary data.</text>
</comment>
<dbReference type="OrthoDB" id="2702at2759"/>
<gene>
    <name evidence="4" type="ORF">BWQ96_06235</name>
</gene>
<keyword evidence="5" id="KW-1185">Reference proteome</keyword>
<sequence length="443" mass="50738">MSALPARRRRRSRAKAPCRVSTLVLYLLPTLLVLHFVAHAFTKRPSPLRPLYGVGASHLPLPHPLRYLRDPTRYLLYVSEYGQLNNQIVSLINGIFFAKSLDAVLVLPFTSLGKESSRDALLANKTASRRTPHQLVFHYFNYSRLLSAHPVVSPVEFFRSEPGKTLLSFPNVTVSYRAGNYYKSLFRTVTNTSHLSISVITHPSRRALSHPDYCNHDAVKELSRHYYQGFHPRFILMPIVFFRHNLNCTAVHPDWISMRRNLLPIDSFLEAVQRFLDTLDPPVLAIHLRLFLNGDLDNTDAYAIVQAFFIRFEEQLNHANTLFLAYSPSSEMSVKVFRLLRKRFSGHVVDGTTYASFFDPHHAHVAQLPLASVLFDMWVCVRSHLFAGRLGSSLSWNVVMWRMALRDQYGLESRVVNSPLWYTLENIATTGVKRKEGLLYGTN</sequence>
<dbReference type="Gene3D" id="3.40.50.11340">
    <property type="match status" value="1"/>
</dbReference>
<dbReference type="Gene3D" id="3.40.50.11350">
    <property type="match status" value="1"/>
</dbReference>
<accession>A0A2V3IPJ7</accession>
<keyword evidence="2" id="KW-0294">Fucose metabolism</keyword>
<evidence type="ECO:0000256" key="3">
    <source>
        <dbReference type="ARBA" id="ARBA00023277"/>
    </source>
</evidence>
<protein>
    <submittedName>
        <fullName evidence="4">Uncharacterized protein</fullName>
    </submittedName>
</protein>
<organism evidence="4 5">
    <name type="scientific">Gracilariopsis chorda</name>
    <dbReference type="NCBI Taxonomy" id="448386"/>
    <lineage>
        <taxon>Eukaryota</taxon>
        <taxon>Rhodophyta</taxon>
        <taxon>Florideophyceae</taxon>
        <taxon>Rhodymeniophycidae</taxon>
        <taxon>Gracilariales</taxon>
        <taxon>Gracilariaceae</taxon>
        <taxon>Gracilariopsis</taxon>
    </lineage>
</organism>
<name>A0A2V3IPJ7_9FLOR</name>
<evidence type="ECO:0000256" key="1">
    <source>
        <dbReference type="ARBA" id="ARBA00022679"/>
    </source>
</evidence>
<evidence type="ECO:0000313" key="4">
    <source>
        <dbReference type="EMBL" id="PXF44002.1"/>
    </source>
</evidence>